<sequence length="145" mass="16414">MRKKKEKKKKKRKVKWSNLYTFLLTAATSDESFGLWPAWVLYIAILSVTSLAHFSPLSLVTPLNFVVGISMVKEGVKEWHRFLQDLEKGPSMPLQMALHSFAFTIMPNPRSKSALGVRIPHTPSGQQPETAPPLDRNAFPQHGFK</sequence>
<comment type="caution">
    <text evidence="1">The sequence shown here is derived from an EMBL/GenBank/DDBJ whole genome shotgun (WGS) entry which is preliminary data.</text>
</comment>
<evidence type="ECO:0000313" key="2">
    <source>
        <dbReference type="Proteomes" id="UP001055811"/>
    </source>
</evidence>
<dbReference type="EMBL" id="CM042011">
    <property type="protein sequence ID" value="KAI3766862.1"/>
    <property type="molecule type" value="Genomic_DNA"/>
</dbReference>
<gene>
    <name evidence="1" type="ORF">L2E82_16937</name>
</gene>
<name>A0ACB9F6X3_CICIN</name>
<reference evidence="1 2" key="2">
    <citation type="journal article" date="2022" name="Mol. Ecol. Resour.">
        <title>The genomes of chicory, endive, great burdock and yacon provide insights into Asteraceae paleo-polyploidization history and plant inulin production.</title>
        <authorList>
            <person name="Fan W."/>
            <person name="Wang S."/>
            <person name="Wang H."/>
            <person name="Wang A."/>
            <person name="Jiang F."/>
            <person name="Liu H."/>
            <person name="Zhao H."/>
            <person name="Xu D."/>
            <person name="Zhang Y."/>
        </authorList>
    </citation>
    <scope>NUCLEOTIDE SEQUENCE [LARGE SCALE GENOMIC DNA]</scope>
    <source>
        <strain evidence="2">cv. Punajuju</strain>
        <tissue evidence="1">Leaves</tissue>
    </source>
</reference>
<organism evidence="1 2">
    <name type="scientific">Cichorium intybus</name>
    <name type="common">Chicory</name>
    <dbReference type="NCBI Taxonomy" id="13427"/>
    <lineage>
        <taxon>Eukaryota</taxon>
        <taxon>Viridiplantae</taxon>
        <taxon>Streptophyta</taxon>
        <taxon>Embryophyta</taxon>
        <taxon>Tracheophyta</taxon>
        <taxon>Spermatophyta</taxon>
        <taxon>Magnoliopsida</taxon>
        <taxon>eudicotyledons</taxon>
        <taxon>Gunneridae</taxon>
        <taxon>Pentapetalae</taxon>
        <taxon>asterids</taxon>
        <taxon>campanulids</taxon>
        <taxon>Asterales</taxon>
        <taxon>Asteraceae</taxon>
        <taxon>Cichorioideae</taxon>
        <taxon>Cichorieae</taxon>
        <taxon>Cichoriinae</taxon>
        <taxon>Cichorium</taxon>
    </lineage>
</organism>
<reference evidence="2" key="1">
    <citation type="journal article" date="2022" name="Mol. Ecol. Resour.">
        <title>The genomes of chicory, endive, great burdock and yacon provide insights into Asteraceae palaeo-polyploidization history and plant inulin production.</title>
        <authorList>
            <person name="Fan W."/>
            <person name="Wang S."/>
            <person name="Wang H."/>
            <person name="Wang A."/>
            <person name="Jiang F."/>
            <person name="Liu H."/>
            <person name="Zhao H."/>
            <person name="Xu D."/>
            <person name="Zhang Y."/>
        </authorList>
    </citation>
    <scope>NUCLEOTIDE SEQUENCE [LARGE SCALE GENOMIC DNA]</scope>
    <source>
        <strain evidence="2">cv. Punajuju</strain>
    </source>
</reference>
<keyword evidence="2" id="KW-1185">Reference proteome</keyword>
<accession>A0ACB9F6X3</accession>
<dbReference type="Proteomes" id="UP001055811">
    <property type="component" value="Linkage Group LG03"/>
</dbReference>
<evidence type="ECO:0000313" key="1">
    <source>
        <dbReference type="EMBL" id="KAI3766862.1"/>
    </source>
</evidence>
<proteinExistence type="predicted"/>
<protein>
    <submittedName>
        <fullName evidence="1">Uncharacterized protein</fullName>
    </submittedName>
</protein>